<dbReference type="EMBL" id="JAOWRF010000197">
    <property type="protein sequence ID" value="MCV3214526.1"/>
    <property type="molecule type" value="Genomic_DNA"/>
</dbReference>
<sequence>MCTYTTIVTSFDDDDDEFGGLMVDIDVLKAKSGVIDEDDEFGGLTIDIEVLKAKSDNNIQQEIESIVKTNKDKTLSQTVSEVLNLPIGWDELGCDAEYIPQTNYPTLPLCITLFSGNKSAEYLHPESHPGKHSAVMVDVKRKMKMIGELQSLRVFKTPFVILDFLNDVYNIQWRPIKDLQRKRVKTIKLYFFFSFKDLEFLFAKTPDFLYYCLAYLERIRRITTKFNKPICLPYELYLPTKKGMQWQALSIELVDICAMQGSKGLKTYLQNVGLPTDEKTVWDWDKNGNALDFLIQKPRDFINYIRGDVKYLKEVYTRTVEFYNDIAATVGVEPQPDWGLSTGKITAKITSEWLASRPNVMLPTSIDENDEDLAGMKPLYWYNRLASPESMKQLSHLVGNKALLYLGMTDGGRCVKERSTIDVLDGVLIDIDINGCYGNGLKNQIFPIGNPSIIGFPLTFGEWEKQYSQYVIPGLWVARISWKDAPFKQDLLLSKEEKTFTAWEKYQSHFAENNSDADKQYDASMYLATNQVHMAAFNHDLYQVILKYASDKVELPWIRENAIVECFAYYDKRDEVEKVIPEMCEMKSLKELSVCGLTWNTNWVRVELKELAGTLIDRRGKHKNRIELYNDIFGKNNKKAVIENVISKTINDDDELSKEDFLYQNSIQEFIKLIVNTIYGCIASSYFAGDGTGISNFIIGNNITSRARTLAWCMGKGLYSLMSVTDGGVFDYNKVAYYRRKSLNIFTELGFENLKGSNGQTVVDIKPLLDNSVDKKDIFDILKGDNHVQYLAWNHLKNQFGELDIFALNQFSFEVKKIYTNCQIRNKSDYRLYNSINGEVTIKIRGLSKKNGKDGDDVASSIFEDILNGEKAIHELTSKRLLGLSEWQEMNPEKRKTLLPHDEISESKKFYSFTPLGCKFINSKHRTDVLRLYDQLRQWERPDLVELVRQLENVTDEQEYKRVKKLIQKQNKTKE</sequence>
<gene>
    <name evidence="1" type="ORF">OGM63_13555</name>
</gene>
<protein>
    <recommendedName>
        <fullName evidence="3">DNA-directed DNA polymerase</fullName>
    </recommendedName>
</protein>
<dbReference type="SUPFAM" id="SSF56672">
    <property type="entry name" value="DNA/RNA polymerases"/>
    <property type="match status" value="1"/>
</dbReference>
<evidence type="ECO:0000313" key="2">
    <source>
        <dbReference type="Proteomes" id="UP001526143"/>
    </source>
</evidence>
<reference evidence="1 2" key="1">
    <citation type="submission" date="2022-10" db="EMBL/GenBank/DDBJ databases">
        <title>Identification of biosynthetic pathway for the production of the potent trypsin inhibitor radiosumin.</title>
        <authorList>
            <person name="Fewer D.P."/>
            <person name="Delbaje E."/>
            <person name="Ouyang X."/>
            <person name="Agostino P.D."/>
            <person name="Wahlsten M."/>
            <person name="Jokela J."/>
            <person name="Permi P."/>
            <person name="Haapaniemi E."/>
            <person name="Koistinen H."/>
        </authorList>
    </citation>
    <scope>NUCLEOTIDE SEQUENCE [LARGE SCALE GENOMIC DNA]</scope>
    <source>
        <strain evidence="1 2">NIES-515</strain>
    </source>
</reference>
<name>A0ABT3AZG9_9CYAN</name>
<keyword evidence="2" id="KW-1185">Reference proteome</keyword>
<dbReference type="InterPro" id="IPR043502">
    <property type="entry name" value="DNA/RNA_pol_sf"/>
</dbReference>
<evidence type="ECO:0008006" key="3">
    <source>
        <dbReference type="Google" id="ProtNLM"/>
    </source>
</evidence>
<comment type="caution">
    <text evidence="1">The sequence shown here is derived from an EMBL/GenBank/DDBJ whole genome shotgun (WGS) entry which is preliminary data.</text>
</comment>
<organism evidence="1 2">
    <name type="scientific">Plectonema radiosum NIES-515</name>
    <dbReference type="NCBI Taxonomy" id="2986073"/>
    <lineage>
        <taxon>Bacteria</taxon>
        <taxon>Bacillati</taxon>
        <taxon>Cyanobacteriota</taxon>
        <taxon>Cyanophyceae</taxon>
        <taxon>Oscillatoriophycideae</taxon>
        <taxon>Oscillatoriales</taxon>
        <taxon>Microcoleaceae</taxon>
        <taxon>Plectonema</taxon>
    </lineage>
</organism>
<evidence type="ECO:0000313" key="1">
    <source>
        <dbReference type="EMBL" id="MCV3214526.1"/>
    </source>
</evidence>
<accession>A0ABT3AZG9</accession>
<dbReference type="Proteomes" id="UP001526143">
    <property type="component" value="Unassembled WGS sequence"/>
</dbReference>
<dbReference type="RefSeq" id="WP_263746108.1">
    <property type="nucleotide sequence ID" value="NZ_JAOWRF010000197.1"/>
</dbReference>
<proteinExistence type="predicted"/>